<dbReference type="EMBL" id="JABENB010000003">
    <property type="protein sequence ID" value="NNG41065.1"/>
    <property type="molecule type" value="Genomic_DNA"/>
</dbReference>
<evidence type="ECO:0000256" key="1">
    <source>
        <dbReference type="ARBA" id="ARBA00007789"/>
    </source>
</evidence>
<name>A0A849AKX7_9MICO</name>
<dbReference type="NCBIfam" id="TIGR03558">
    <property type="entry name" value="oxido_grp_1"/>
    <property type="match status" value="1"/>
</dbReference>
<dbReference type="Pfam" id="PF00296">
    <property type="entry name" value="Bac_luciferase"/>
    <property type="match status" value="1"/>
</dbReference>
<accession>A0A849AKX7</accession>
<protein>
    <submittedName>
        <fullName evidence="3">LLM class flavin-dependent oxidoreductase</fullName>
    </submittedName>
</protein>
<dbReference type="InterPro" id="IPR050766">
    <property type="entry name" value="Bact_Lucif_Oxidored"/>
</dbReference>
<dbReference type="InterPro" id="IPR036661">
    <property type="entry name" value="Luciferase-like_sf"/>
</dbReference>
<evidence type="ECO:0000313" key="3">
    <source>
        <dbReference type="EMBL" id="NNG41065.1"/>
    </source>
</evidence>
<proteinExistence type="predicted"/>
<evidence type="ECO:0000259" key="2">
    <source>
        <dbReference type="Pfam" id="PF00296"/>
    </source>
</evidence>
<gene>
    <name evidence="3" type="ORF">HJ588_17540</name>
</gene>
<dbReference type="FunFam" id="3.20.20.30:FF:000002">
    <property type="entry name" value="LLM class flavin-dependent oxidoreductase"/>
    <property type="match status" value="1"/>
</dbReference>
<evidence type="ECO:0000313" key="4">
    <source>
        <dbReference type="Proteomes" id="UP000557772"/>
    </source>
</evidence>
<comment type="caution">
    <text evidence="3">The sequence shown here is derived from an EMBL/GenBank/DDBJ whole genome shotgun (WGS) entry which is preliminary data.</text>
</comment>
<organism evidence="3 4">
    <name type="scientific">Flexivirga aerilata</name>
    <dbReference type="NCBI Taxonomy" id="1656889"/>
    <lineage>
        <taxon>Bacteria</taxon>
        <taxon>Bacillati</taxon>
        <taxon>Actinomycetota</taxon>
        <taxon>Actinomycetes</taxon>
        <taxon>Micrococcales</taxon>
        <taxon>Dermacoccaceae</taxon>
        <taxon>Flexivirga</taxon>
    </lineage>
</organism>
<dbReference type="InterPro" id="IPR011251">
    <property type="entry name" value="Luciferase-like_dom"/>
</dbReference>
<keyword evidence="4" id="KW-1185">Reference proteome</keyword>
<dbReference type="GO" id="GO:0016705">
    <property type="term" value="F:oxidoreductase activity, acting on paired donors, with incorporation or reduction of molecular oxygen"/>
    <property type="evidence" value="ECO:0007669"/>
    <property type="project" value="InterPro"/>
</dbReference>
<reference evidence="3 4" key="1">
    <citation type="submission" date="2020-05" db="EMBL/GenBank/DDBJ databases">
        <title>Flexivirga sp. ID2601S isolated from air conditioner.</title>
        <authorList>
            <person name="Kim D.H."/>
        </authorList>
    </citation>
    <scope>NUCLEOTIDE SEQUENCE [LARGE SCALE GENOMIC DNA]</scope>
    <source>
        <strain evidence="3 4">ID2601S</strain>
    </source>
</reference>
<dbReference type="PANTHER" id="PTHR30137:SF6">
    <property type="entry name" value="LUCIFERASE-LIKE MONOOXYGENASE"/>
    <property type="match status" value="1"/>
</dbReference>
<dbReference type="AlphaFoldDB" id="A0A849AKX7"/>
<sequence>MPRTVVRRAGNGAAPEPGWRRYSASTERVRIGCGAGAECRGAPRVAPEVTDALHLPLSVLDLSPISAGRTASDALHESIELARHTESLGYERYWVAEHHNIPSVASTSPTVMIASIAAATETIRVGAGGIMLPNHAPLQVAETFRVLEALHPGRIDLGIGRAPGTDQLTAFALRRSREALTADDFPQQFAELRAYVDGFPDDHPFAPISAQPADVPLPPIWILGSSLYGAQAAGLLGTPFAFAGHFGDADPGEAFDMYRQSFRPNGSDGGLTEPHSMLAVAAIAAESTERAAELERAAALSTVRLRQNRPGPLPTPEEAAAHEWTPQEEAIVGKLGRFVTSGTGPEVAAGILRRAQACGADELMVTTNVHDPEERRASYTLLMEAMRERVSGE</sequence>
<dbReference type="SUPFAM" id="SSF51679">
    <property type="entry name" value="Bacterial luciferase-like"/>
    <property type="match status" value="1"/>
</dbReference>
<dbReference type="CDD" id="cd00347">
    <property type="entry name" value="Flavin_utilizing_monoxygenases"/>
    <property type="match status" value="1"/>
</dbReference>
<dbReference type="InterPro" id="IPR019949">
    <property type="entry name" value="CmoO-like"/>
</dbReference>
<dbReference type="Gene3D" id="3.20.20.30">
    <property type="entry name" value="Luciferase-like domain"/>
    <property type="match status" value="1"/>
</dbReference>
<comment type="similarity">
    <text evidence="1">To bacterial alkanal monooxygenase alpha and beta chains.</text>
</comment>
<dbReference type="PANTHER" id="PTHR30137">
    <property type="entry name" value="LUCIFERASE-LIKE MONOOXYGENASE"/>
    <property type="match status" value="1"/>
</dbReference>
<dbReference type="GO" id="GO:0005829">
    <property type="term" value="C:cytosol"/>
    <property type="evidence" value="ECO:0007669"/>
    <property type="project" value="TreeGrafter"/>
</dbReference>
<feature type="domain" description="Luciferase-like" evidence="2">
    <location>
        <begin position="59"/>
        <end position="359"/>
    </location>
</feature>
<dbReference type="Proteomes" id="UP000557772">
    <property type="component" value="Unassembled WGS sequence"/>
</dbReference>